<protein>
    <submittedName>
        <fullName evidence="1">Uncharacterized protein</fullName>
    </submittedName>
</protein>
<sequence length="266" mass="29914">MSYMQSLFGSLFQRDNVNHNSLHPQPICGVEGYPSKVDVPFAYPSRNADQSFGFNGDAGGAYSKEKFQSFCVIYKNFVFVKLIRRTVVQIEDYTNGFDKFSYVSELLMFHRVSEVRELTQIGYMSRYPNKATHVALMTGISMSLMSSLNLRVAMIVQLVFSPLELESTIVPIRRCVCARCGLLCSNSCNESVVAIGELKIRAKTYGAEWFCFDNNLTISGHGWDHVACFLNLSVTYRMPGKAALEAAIEKLNEPSEQCRLRLCANV</sequence>
<organism evidence="1 2">
    <name type="scientific">Trichuris suis</name>
    <name type="common">pig whipworm</name>
    <dbReference type="NCBI Taxonomy" id="68888"/>
    <lineage>
        <taxon>Eukaryota</taxon>
        <taxon>Metazoa</taxon>
        <taxon>Ecdysozoa</taxon>
        <taxon>Nematoda</taxon>
        <taxon>Enoplea</taxon>
        <taxon>Dorylaimia</taxon>
        <taxon>Trichinellida</taxon>
        <taxon>Trichuridae</taxon>
        <taxon>Trichuris</taxon>
    </lineage>
</organism>
<gene>
    <name evidence="1" type="ORF">M513_07518</name>
</gene>
<evidence type="ECO:0000313" key="1">
    <source>
        <dbReference type="EMBL" id="KFD51639.1"/>
    </source>
</evidence>
<dbReference type="AlphaFoldDB" id="A0A085M343"/>
<dbReference type="EMBL" id="KL363237">
    <property type="protein sequence ID" value="KFD51639.1"/>
    <property type="molecule type" value="Genomic_DNA"/>
</dbReference>
<evidence type="ECO:0000313" key="2">
    <source>
        <dbReference type="Proteomes" id="UP000030764"/>
    </source>
</evidence>
<dbReference type="Proteomes" id="UP000030764">
    <property type="component" value="Unassembled WGS sequence"/>
</dbReference>
<proteinExistence type="predicted"/>
<keyword evidence="2" id="KW-1185">Reference proteome</keyword>
<name>A0A085M343_9BILA</name>
<accession>A0A085M343</accession>
<reference evidence="1 2" key="1">
    <citation type="journal article" date="2014" name="Nat. Genet.">
        <title>Genome and transcriptome of the porcine whipworm Trichuris suis.</title>
        <authorList>
            <person name="Jex A.R."/>
            <person name="Nejsum P."/>
            <person name="Schwarz E.M."/>
            <person name="Hu L."/>
            <person name="Young N.D."/>
            <person name="Hall R.S."/>
            <person name="Korhonen P.K."/>
            <person name="Liao S."/>
            <person name="Thamsborg S."/>
            <person name="Xia J."/>
            <person name="Xu P."/>
            <person name="Wang S."/>
            <person name="Scheerlinck J.P."/>
            <person name="Hofmann A."/>
            <person name="Sternberg P.W."/>
            <person name="Wang J."/>
            <person name="Gasser R.B."/>
        </authorList>
    </citation>
    <scope>NUCLEOTIDE SEQUENCE [LARGE SCALE GENOMIC DNA]</scope>
    <source>
        <strain evidence="1">DCEP-RM93M</strain>
    </source>
</reference>